<accession>A0A176S6U9</accession>
<keyword evidence="1" id="KW-0812">Transmembrane</keyword>
<reference evidence="2 3" key="1">
    <citation type="submission" date="2016-05" db="EMBL/GenBank/DDBJ databases">
        <title>Single-cell genome of chain-forming Candidatus Thiomargarita nelsonii and comparison to other large sulfur-oxidizing bacteria.</title>
        <authorList>
            <person name="Winkel M."/>
            <person name="Salman V."/>
            <person name="Woyke T."/>
            <person name="Schulz-Vogt H."/>
            <person name="Richter M."/>
            <person name="Flood B."/>
            <person name="Bailey J."/>
            <person name="Amann R."/>
            <person name="Mussmann M."/>
        </authorList>
    </citation>
    <scope>NUCLEOTIDE SEQUENCE [LARGE SCALE GENOMIC DNA]</scope>
    <source>
        <strain evidence="2 3">THI036</strain>
    </source>
</reference>
<dbReference type="Proteomes" id="UP000076962">
    <property type="component" value="Unassembled WGS sequence"/>
</dbReference>
<protein>
    <submittedName>
        <fullName evidence="2">Uncharacterized protein</fullName>
    </submittedName>
</protein>
<evidence type="ECO:0000313" key="3">
    <source>
        <dbReference type="Proteomes" id="UP000076962"/>
    </source>
</evidence>
<dbReference type="EMBL" id="LUTY01000214">
    <property type="protein sequence ID" value="OAD23687.1"/>
    <property type="molecule type" value="Genomic_DNA"/>
</dbReference>
<keyword evidence="3" id="KW-1185">Reference proteome</keyword>
<evidence type="ECO:0000256" key="1">
    <source>
        <dbReference type="SAM" id="Phobius"/>
    </source>
</evidence>
<gene>
    <name evidence="2" type="ORF">THIOM_000473</name>
</gene>
<sequence length="90" mass="10500">MKGVPFPFISSYSSPYLFLSSDDELRIFDPTFFSSSFYSSRDWCDGYYLVFFSSLSFLLLAVIEVIFIIFFPILRNLPVEYSFLLIFPLG</sequence>
<dbReference type="AlphaFoldDB" id="A0A176S6U9"/>
<name>A0A176S6U9_9GAMM</name>
<feature type="transmembrane region" description="Helical" evidence="1">
    <location>
        <begin position="47"/>
        <end position="74"/>
    </location>
</feature>
<proteinExistence type="predicted"/>
<organism evidence="2 3">
    <name type="scientific">Candidatus Thiomargarita nelsonii</name>
    <dbReference type="NCBI Taxonomy" id="1003181"/>
    <lineage>
        <taxon>Bacteria</taxon>
        <taxon>Pseudomonadati</taxon>
        <taxon>Pseudomonadota</taxon>
        <taxon>Gammaproteobacteria</taxon>
        <taxon>Thiotrichales</taxon>
        <taxon>Thiotrichaceae</taxon>
        <taxon>Thiomargarita</taxon>
    </lineage>
</organism>
<keyword evidence="1" id="KW-0472">Membrane</keyword>
<evidence type="ECO:0000313" key="2">
    <source>
        <dbReference type="EMBL" id="OAD23687.1"/>
    </source>
</evidence>
<keyword evidence="1" id="KW-1133">Transmembrane helix</keyword>
<comment type="caution">
    <text evidence="2">The sequence shown here is derived from an EMBL/GenBank/DDBJ whole genome shotgun (WGS) entry which is preliminary data.</text>
</comment>